<evidence type="ECO:0000313" key="3">
    <source>
        <dbReference type="Proteomes" id="UP001162131"/>
    </source>
</evidence>
<organism evidence="2 3">
    <name type="scientific">Blepharisma stoltei</name>
    <dbReference type="NCBI Taxonomy" id="1481888"/>
    <lineage>
        <taxon>Eukaryota</taxon>
        <taxon>Sar</taxon>
        <taxon>Alveolata</taxon>
        <taxon>Ciliophora</taxon>
        <taxon>Postciliodesmatophora</taxon>
        <taxon>Heterotrichea</taxon>
        <taxon>Heterotrichida</taxon>
        <taxon>Blepharismidae</taxon>
        <taxon>Blepharisma</taxon>
    </lineage>
</organism>
<dbReference type="Proteomes" id="UP001162131">
    <property type="component" value="Unassembled WGS sequence"/>
</dbReference>
<comment type="caution">
    <text evidence="2">The sequence shown here is derived from an EMBL/GenBank/DDBJ whole genome shotgun (WGS) entry which is preliminary data.</text>
</comment>
<evidence type="ECO:0000313" key="2">
    <source>
        <dbReference type="EMBL" id="CAG9316480.1"/>
    </source>
</evidence>
<dbReference type="AlphaFoldDB" id="A0AAU9IXR7"/>
<feature type="signal peptide" evidence="1">
    <location>
        <begin position="1"/>
        <end position="17"/>
    </location>
</feature>
<dbReference type="EMBL" id="CAJZBQ010000016">
    <property type="protein sequence ID" value="CAG9316480.1"/>
    <property type="molecule type" value="Genomic_DNA"/>
</dbReference>
<reference evidence="2" key="1">
    <citation type="submission" date="2021-09" db="EMBL/GenBank/DDBJ databases">
        <authorList>
            <consortium name="AG Swart"/>
            <person name="Singh M."/>
            <person name="Singh A."/>
            <person name="Seah K."/>
            <person name="Emmerich C."/>
        </authorList>
    </citation>
    <scope>NUCLEOTIDE SEQUENCE</scope>
    <source>
        <strain evidence="2">ATCC30299</strain>
    </source>
</reference>
<feature type="chain" id="PRO_5043639258" evidence="1">
    <location>
        <begin position="18"/>
        <end position="355"/>
    </location>
</feature>
<keyword evidence="1" id="KW-0732">Signal</keyword>
<accession>A0AAU9IXR7</accession>
<evidence type="ECO:0000256" key="1">
    <source>
        <dbReference type="SAM" id="SignalP"/>
    </source>
</evidence>
<keyword evidence="3" id="KW-1185">Reference proteome</keyword>
<sequence>MAKLGFLILTLFGVALGLDTSSCRTVSCGSTAASGGNCVTTTTSTVTVNDCSSGEHCANTAQFGDNNAWTDSLCVATTSTSTDNCVGDGTLVTWGKCCVDADCFSGDCGVNNRCKPVAEGDACTVDEHCDGFHYCGSGKTCVSTVSEGKQCSTSNQCEPGYGCSLGLCTQYWSQAISTKVSAAYYCETNTIDAYYNCDNYTVSVDGSNPLASPYQCVVSSQSCIYKSYTSSATHTLACQCGGGADATVGYCPVRYPLEGTYENFYPKFQYYTTECSGSKAHSQDPNVLYDCESIWNDQLLYWNNVQGAWQDWALYSSGVIDDCASDIGVYDPDFDVDSYEAAEFIVVSALLLLYS</sequence>
<gene>
    <name evidence="2" type="ORF">BSTOLATCC_MIC16592</name>
</gene>
<proteinExistence type="predicted"/>
<protein>
    <submittedName>
        <fullName evidence="2">Uncharacterized protein</fullName>
    </submittedName>
</protein>
<name>A0AAU9IXR7_9CILI</name>